<protein>
    <submittedName>
        <fullName evidence="1">Uncharacterized protein</fullName>
    </submittedName>
</protein>
<accession>A0ABQ2SIV0</accession>
<comment type="caution">
    <text evidence="1">The sequence shown here is derived from an EMBL/GenBank/DDBJ whole genome shotgun (WGS) entry which is preliminary data.</text>
</comment>
<evidence type="ECO:0000313" key="2">
    <source>
        <dbReference type="Proteomes" id="UP000620633"/>
    </source>
</evidence>
<keyword evidence="2" id="KW-1185">Reference proteome</keyword>
<organism evidence="1 2">
    <name type="scientific">Deinococcus knuensis</name>
    <dbReference type="NCBI Taxonomy" id="1837380"/>
    <lineage>
        <taxon>Bacteria</taxon>
        <taxon>Thermotogati</taxon>
        <taxon>Deinococcota</taxon>
        <taxon>Deinococci</taxon>
        <taxon>Deinococcales</taxon>
        <taxon>Deinococcaceae</taxon>
        <taxon>Deinococcus</taxon>
    </lineage>
</organism>
<dbReference type="EMBL" id="BMQO01000011">
    <property type="protein sequence ID" value="GGS31270.1"/>
    <property type="molecule type" value="Genomic_DNA"/>
</dbReference>
<proteinExistence type="predicted"/>
<dbReference type="Proteomes" id="UP000620633">
    <property type="component" value="Unassembled WGS sequence"/>
</dbReference>
<name>A0ABQ2SIV0_9DEIO</name>
<gene>
    <name evidence="1" type="ORF">GCM10008961_23870</name>
</gene>
<reference evidence="2" key="1">
    <citation type="journal article" date="2019" name="Int. J. Syst. Evol. Microbiol.">
        <title>The Global Catalogue of Microorganisms (GCM) 10K type strain sequencing project: providing services to taxonomists for standard genome sequencing and annotation.</title>
        <authorList>
            <consortium name="The Broad Institute Genomics Platform"/>
            <consortium name="The Broad Institute Genome Sequencing Center for Infectious Disease"/>
            <person name="Wu L."/>
            <person name="Ma J."/>
        </authorList>
    </citation>
    <scope>NUCLEOTIDE SEQUENCE [LARGE SCALE GENOMIC DNA]</scope>
    <source>
        <strain evidence="2">JCM 31406</strain>
    </source>
</reference>
<evidence type="ECO:0000313" key="1">
    <source>
        <dbReference type="EMBL" id="GGS31270.1"/>
    </source>
</evidence>
<sequence length="99" mass="10816">MLLYTSTGPNACLPKGLSHTFVWGISLFPVIRALKPPYSTINPMLFVFCSLTGRPGGMARTQTLTSPGLPLHEEGSCLCVPYPGRRHLHSKTFEGQQVT</sequence>